<protein>
    <submittedName>
        <fullName evidence="2">Uncharacterized protein</fullName>
    </submittedName>
</protein>
<evidence type="ECO:0000313" key="3">
    <source>
        <dbReference type="Proteomes" id="UP000746612"/>
    </source>
</evidence>
<evidence type="ECO:0000256" key="1">
    <source>
        <dbReference type="SAM" id="MobiDB-lite"/>
    </source>
</evidence>
<comment type="caution">
    <text evidence="2">The sequence shown here is derived from an EMBL/GenBank/DDBJ whole genome shotgun (WGS) entry which is preliminary data.</text>
</comment>
<organism evidence="2 3">
    <name type="scientific">Gibberella zeae</name>
    <name type="common">Wheat head blight fungus</name>
    <name type="synonym">Fusarium graminearum</name>
    <dbReference type="NCBI Taxonomy" id="5518"/>
    <lineage>
        <taxon>Eukaryota</taxon>
        <taxon>Fungi</taxon>
        <taxon>Dikarya</taxon>
        <taxon>Ascomycota</taxon>
        <taxon>Pezizomycotina</taxon>
        <taxon>Sordariomycetes</taxon>
        <taxon>Hypocreomycetidae</taxon>
        <taxon>Hypocreales</taxon>
        <taxon>Nectriaceae</taxon>
        <taxon>Fusarium</taxon>
    </lineage>
</organism>
<evidence type="ECO:0000313" key="2">
    <source>
        <dbReference type="EMBL" id="CAG1985180.1"/>
    </source>
</evidence>
<reference evidence="2" key="1">
    <citation type="submission" date="2021-03" db="EMBL/GenBank/DDBJ databases">
        <authorList>
            <person name="Alouane T."/>
            <person name="Langin T."/>
            <person name="Bonhomme L."/>
        </authorList>
    </citation>
    <scope>NUCLEOTIDE SEQUENCE</scope>
    <source>
        <strain evidence="2">MDC_Fg202</strain>
    </source>
</reference>
<sequence length="132" mass="14995">MKLLMLACCYYILGMGIRFNFSFFNPINSHRLNILFKSSPFPNVALTLAPLLFSDTDYYGFLGISHIMPEAVQEAQDLDLTFEKAQAELAKWEAIRDQPAAAQAAIDAGKEEKKKKKKKKKEYVNDSINTKK</sequence>
<proteinExistence type="predicted"/>
<dbReference type="Proteomes" id="UP000746612">
    <property type="component" value="Unassembled WGS sequence"/>
</dbReference>
<feature type="region of interest" description="Disordered" evidence="1">
    <location>
        <begin position="106"/>
        <end position="132"/>
    </location>
</feature>
<dbReference type="EMBL" id="CAJPIJ010000134">
    <property type="protein sequence ID" value="CAG1985180.1"/>
    <property type="molecule type" value="Genomic_DNA"/>
</dbReference>
<accession>A0A9N8RDT1</accession>
<dbReference type="AlphaFoldDB" id="A0A9N8RDT1"/>
<name>A0A9N8RDT1_GIBZA</name>
<gene>
    <name evidence="2" type="ORF">MDCFG202_LOCUS259904</name>
</gene>